<dbReference type="GO" id="GO:0005886">
    <property type="term" value="C:plasma membrane"/>
    <property type="evidence" value="ECO:0007669"/>
    <property type="project" value="UniProtKB-SubCell"/>
</dbReference>
<proteinExistence type="inferred from homology"/>
<dbReference type="InterPro" id="IPR017850">
    <property type="entry name" value="Alkaline_phosphatase_core_sf"/>
</dbReference>
<dbReference type="Pfam" id="PF00884">
    <property type="entry name" value="Sulfatase"/>
    <property type="match status" value="1"/>
</dbReference>
<evidence type="ECO:0000256" key="5">
    <source>
        <dbReference type="ARBA" id="ARBA00022692"/>
    </source>
</evidence>
<evidence type="ECO:0000313" key="14">
    <source>
        <dbReference type="EMBL" id="KWX77987.1"/>
    </source>
</evidence>
<accession>A0A132U344</accession>
<evidence type="ECO:0000259" key="13">
    <source>
        <dbReference type="Pfam" id="PF00884"/>
    </source>
</evidence>
<keyword evidence="10" id="KW-0479">Metal-binding</keyword>
<dbReference type="SUPFAM" id="SSF53649">
    <property type="entry name" value="Alkaline phosphatase-like"/>
    <property type="match status" value="1"/>
</dbReference>
<dbReference type="Gene3D" id="3.30.1120.170">
    <property type="match status" value="1"/>
</dbReference>
<evidence type="ECO:0000256" key="3">
    <source>
        <dbReference type="ARBA" id="ARBA00009983"/>
    </source>
</evidence>
<feature type="binding site" evidence="11">
    <location>
        <position position="249"/>
    </location>
    <ligand>
        <name>Mn(2+)</name>
        <dbReference type="ChEBI" id="CHEBI:29035"/>
    </ligand>
</feature>
<evidence type="ECO:0000256" key="7">
    <source>
        <dbReference type="ARBA" id="ARBA00023136"/>
    </source>
</evidence>
<comment type="caution">
    <text evidence="14">The sequence shown here is derived from an EMBL/GenBank/DDBJ whole genome shotgun (WGS) entry which is preliminary data.</text>
</comment>
<feature type="transmembrane region" description="Helical" evidence="12">
    <location>
        <begin position="118"/>
        <end position="137"/>
    </location>
</feature>
<evidence type="ECO:0000256" key="9">
    <source>
        <dbReference type="PIRSR" id="PIRSR005091-1"/>
    </source>
</evidence>
<dbReference type="CDD" id="cd16015">
    <property type="entry name" value="LTA_synthase"/>
    <property type="match status" value="1"/>
</dbReference>
<keyword evidence="10" id="KW-0464">Manganese</keyword>
<keyword evidence="15" id="KW-1185">Reference proteome</keyword>
<evidence type="ECO:0000256" key="11">
    <source>
        <dbReference type="PIRSR" id="PIRSR005091-3"/>
    </source>
</evidence>
<keyword evidence="6 12" id="KW-1133">Transmembrane helix</keyword>
<evidence type="ECO:0000256" key="6">
    <source>
        <dbReference type="ARBA" id="ARBA00022989"/>
    </source>
</evidence>
<dbReference type="EMBL" id="LIRB01000122">
    <property type="protein sequence ID" value="KWX77987.1"/>
    <property type="molecule type" value="Genomic_DNA"/>
</dbReference>
<dbReference type="Proteomes" id="UP000070475">
    <property type="component" value="Unassembled WGS sequence"/>
</dbReference>
<dbReference type="InterPro" id="IPR050448">
    <property type="entry name" value="OpgB/LTA_synthase_biosynth"/>
</dbReference>
<evidence type="ECO:0000256" key="10">
    <source>
        <dbReference type="PIRSR" id="PIRSR005091-2"/>
    </source>
</evidence>
<comment type="subcellular location">
    <subcellularLocation>
        <location evidence="1">Cell membrane</location>
        <topology evidence="1">Multi-pass membrane protein</topology>
    </subcellularLocation>
</comment>
<feature type="domain" description="Sulfatase N-terminal" evidence="13">
    <location>
        <begin position="241"/>
        <end position="535"/>
    </location>
</feature>
<dbReference type="Gene3D" id="3.40.720.10">
    <property type="entry name" value="Alkaline Phosphatase, subunit A"/>
    <property type="match status" value="1"/>
</dbReference>
<protein>
    <submittedName>
        <fullName evidence="14">Sulfatase</fullName>
    </submittedName>
</protein>
<sequence length="626" mass="70812">MNCFMKKSLNSILNRPILLFTFVLLLKSAVAWFVVFSDGPNWSMAFTEIPFFIIVFSLIEWLSSKRKILYYMIANLFITVIYFAVLMYYKYYGVIATYHALQQADKVTKVGESTYSLITPYYLFIFVDIVFFLFFMFRPKYIARWKERGTYRISRPVLLTVAAVSLALCFFNIWPNHASMNEIKKAESMGILNYEVYTLFADSTEKEELIDSKEITQQAVDTVKGVQPPQQPQYAGADKGKNLIIVQMESFQNFLIGLTIDGQEITPNINKLAHSNTYFNNFYTNAGQGTTSDAEFVVNSSFYVPKNEPATSSPYMNKSVPSLPKLLSANGYFTATFHTNSVEFWNRKALYQAIGFDKYYDQSFYGDDDHIAFGSSDEVLFAKTVPELAALDAKDQPFYAMVISMSAHHPFRIPGEKFKMKLPERLEGTLLGDYIQAQNYADYAMGQFLEDLKTSGLWDDSLIVFYGDHQGVPMYTLGEDEKALLQEMIGHEYGYTDMFNIPFIVHSPGGSLPAVVDRTGGQIDILPTVSNLLGVPLQNQLHFGEDLLNAASNLIPFRHFLPTGSFVNNTSIYLTGNDYADGSNYSLSDNSVVQGGSTEAQFEAAERLLNLSNSYLLQLPDRPDQQ</sequence>
<feature type="active site" evidence="9">
    <location>
        <position position="291"/>
    </location>
</feature>
<evidence type="ECO:0000256" key="4">
    <source>
        <dbReference type="ARBA" id="ARBA00022475"/>
    </source>
</evidence>
<comment type="similarity">
    <text evidence="3 8">Belongs to the LTA synthase family.</text>
</comment>
<dbReference type="InterPro" id="IPR000917">
    <property type="entry name" value="Sulfatase_N"/>
</dbReference>
<evidence type="ECO:0000256" key="2">
    <source>
        <dbReference type="ARBA" id="ARBA00004936"/>
    </source>
</evidence>
<feature type="transmembrane region" description="Helical" evidence="12">
    <location>
        <begin position="157"/>
        <end position="174"/>
    </location>
</feature>
<dbReference type="PIRSF" id="PIRSF005091">
    <property type="entry name" value="Mmb_sulf_HI1246"/>
    <property type="match status" value="1"/>
</dbReference>
<dbReference type="GO" id="GO:0046872">
    <property type="term" value="F:metal ion binding"/>
    <property type="evidence" value="ECO:0007669"/>
    <property type="project" value="UniProtKB-KW"/>
</dbReference>
<organism evidence="14 15">
    <name type="scientific">Paenibacillus riograndensis</name>
    <dbReference type="NCBI Taxonomy" id="483937"/>
    <lineage>
        <taxon>Bacteria</taxon>
        <taxon>Bacillati</taxon>
        <taxon>Bacillota</taxon>
        <taxon>Bacilli</taxon>
        <taxon>Bacillales</taxon>
        <taxon>Paenibacillaceae</taxon>
        <taxon>Paenibacillus</taxon>
        <taxon>Paenibacillus sonchi group</taxon>
    </lineage>
</organism>
<evidence type="ECO:0000256" key="12">
    <source>
        <dbReference type="SAM" id="Phobius"/>
    </source>
</evidence>
<dbReference type="PANTHER" id="PTHR47371:SF3">
    <property type="entry name" value="PHOSPHOGLYCEROL TRANSFERASE I"/>
    <property type="match status" value="1"/>
</dbReference>
<dbReference type="PATRIC" id="fig|483937.3.peg.2951"/>
<keyword evidence="7 8" id="KW-0472">Membrane</keyword>
<dbReference type="InterPro" id="IPR012160">
    <property type="entry name" value="LtaS-like"/>
</dbReference>
<evidence type="ECO:0000313" key="15">
    <source>
        <dbReference type="Proteomes" id="UP000070475"/>
    </source>
</evidence>
<keyword evidence="5 12" id="KW-0812">Transmembrane</keyword>
<feature type="transmembrane region" description="Helical" evidence="12">
    <location>
        <begin position="41"/>
        <end position="62"/>
    </location>
</feature>
<dbReference type="AlphaFoldDB" id="A0A132U344"/>
<name>A0A132U344_9BACL</name>
<evidence type="ECO:0000256" key="1">
    <source>
        <dbReference type="ARBA" id="ARBA00004651"/>
    </source>
</evidence>
<comment type="pathway">
    <text evidence="2">Cell wall biogenesis; lipoteichoic acid biosynthesis.</text>
</comment>
<feature type="binding site" evidence="11">
    <location>
        <position position="468"/>
    </location>
    <ligand>
        <name>Mn(2+)</name>
        <dbReference type="ChEBI" id="CHEBI:29035"/>
    </ligand>
</feature>
<feature type="binding site" evidence="11">
    <location>
        <position position="291"/>
    </location>
    <ligand>
        <name>Mn(2+)</name>
        <dbReference type="ChEBI" id="CHEBI:29035"/>
    </ligand>
</feature>
<dbReference type="PANTHER" id="PTHR47371">
    <property type="entry name" value="LIPOTEICHOIC ACID SYNTHASE"/>
    <property type="match status" value="1"/>
</dbReference>
<feature type="binding site" evidence="11">
    <location>
        <position position="469"/>
    </location>
    <ligand>
        <name>Mn(2+)</name>
        <dbReference type="ChEBI" id="CHEBI:29035"/>
    </ligand>
</feature>
<reference evidence="14 15" key="1">
    <citation type="submission" date="2015-08" db="EMBL/GenBank/DDBJ databases">
        <title>Genomes of Paenibacillus riograndensis.</title>
        <authorList>
            <person name="Sant'Anna F.H."/>
            <person name="Souza R."/>
            <person name="Ambrosini A."/>
            <person name="Bach E."/>
            <person name="Fernandes G."/>
            <person name="Balsanelli E."/>
            <person name="Baura V.A."/>
            <person name="Pedrosa F.O."/>
            <person name="Souza E.M."/>
            <person name="Passaglia L."/>
        </authorList>
    </citation>
    <scope>NUCLEOTIDE SEQUENCE [LARGE SCALE GENOMIC DNA]</scope>
    <source>
        <strain evidence="14 15">CAS34</strain>
    </source>
</reference>
<feature type="binding site" evidence="10">
    <location>
        <position position="408"/>
    </location>
    <ligand>
        <name>substrate</name>
    </ligand>
</feature>
<keyword evidence="4 8" id="KW-1003">Cell membrane</keyword>
<feature type="transmembrane region" description="Helical" evidence="12">
    <location>
        <begin position="69"/>
        <end position="89"/>
    </location>
</feature>
<evidence type="ECO:0000256" key="8">
    <source>
        <dbReference type="PIRNR" id="PIRNR005091"/>
    </source>
</evidence>
<gene>
    <name evidence="14" type="ORF">AMQ84_10975</name>
</gene>